<evidence type="ECO:0000256" key="13">
    <source>
        <dbReference type="PIRSR" id="PIRSR000445-4"/>
    </source>
</evidence>
<comment type="caution">
    <text evidence="18">The sequence shown here is derived from an EMBL/GenBank/DDBJ whole genome shotgun (WGS) entry which is preliminary data.</text>
</comment>
<feature type="domain" description="Tetrapyrrole biosynthesis glutamyl-tRNA reductase dimerisation" evidence="15">
    <location>
        <begin position="326"/>
        <end position="425"/>
    </location>
</feature>
<dbReference type="GO" id="GO:0019353">
    <property type="term" value="P:protoporphyrinogen IX biosynthetic process from glutamate"/>
    <property type="evidence" value="ECO:0007669"/>
    <property type="project" value="TreeGrafter"/>
</dbReference>
<dbReference type="FunFam" id="3.40.50.720:FF:000031">
    <property type="entry name" value="Glutamyl-tRNA reductase"/>
    <property type="match status" value="1"/>
</dbReference>
<feature type="binding site" evidence="9 11">
    <location>
        <position position="115"/>
    </location>
    <ligand>
        <name>substrate</name>
    </ligand>
</feature>
<dbReference type="PANTHER" id="PTHR43013">
    <property type="entry name" value="GLUTAMYL-TRNA REDUCTASE"/>
    <property type="match status" value="1"/>
</dbReference>
<dbReference type="Pfam" id="PF05201">
    <property type="entry name" value="GlutR_N"/>
    <property type="match status" value="1"/>
</dbReference>
<evidence type="ECO:0000256" key="10">
    <source>
        <dbReference type="PIRSR" id="PIRSR000445-1"/>
    </source>
</evidence>
<dbReference type="InterPro" id="IPR036291">
    <property type="entry name" value="NAD(P)-bd_dom_sf"/>
</dbReference>
<comment type="similarity">
    <text evidence="2 9 14">Belongs to the glutamyl-tRNA reductase family.</text>
</comment>
<name>A0A7V5NZP5_9BACT</name>
<evidence type="ECO:0000256" key="2">
    <source>
        <dbReference type="ARBA" id="ARBA00005916"/>
    </source>
</evidence>
<evidence type="ECO:0000259" key="16">
    <source>
        <dbReference type="Pfam" id="PF01488"/>
    </source>
</evidence>
<dbReference type="InterPro" id="IPR036453">
    <property type="entry name" value="GluRdtase_dimer_dom_sf"/>
</dbReference>
<dbReference type="Proteomes" id="UP000886101">
    <property type="component" value="Unassembled WGS sequence"/>
</dbReference>
<keyword evidence="4 9" id="KW-0521">NADP</keyword>
<dbReference type="SUPFAM" id="SSF51735">
    <property type="entry name" value="NAD(P)-binding Rossmann-fold domains"/>
    <property type="match status" value="1"/>
</dbReference>
<proteinExistence type="inferred from homology"/>
<evidence type="ECO:0000313" key="18">
    <source>
        <dbReference type="EMBL" id="HHI97183.1"/>
    </source>
</evidence>
<dbReference type="InterPro" id="IPR018214">
    <property type="entry name" value="GluRdtase_CS"/>
</dbReference>
<dbReference type="InterPro" id="IPR015895">
    <property type="entry name" value="4pyrrol_synth_GluRdtase_N"/>
</dbReference>
<evidence type="ECO:0000259" key="17">
    <source>
        <dbReference type="Pfam" id="PF05201"/>
    </source>
</evidence>
<dbReference type="FunFam" id="3.30.460.30:FF:000001">
    <property type="entry name" value="Glutamyl-tRNA reductase"/>
    <property type="match status" value="1"/>
</dbReference>
<comment type="catalytic activity">
    <reaction evidence="7 9 14">
        <text>(S)-4-amino-5-oxopentanoate + tRNA(Glu) + NADP(+) = L-glutamyl-tRNA(Glu) + NADPH + H(+)</text>
        <dbReference type="Rhea" id="RHEA:12344"/>
        <dbReference type="Rhea" id="RHEA-COMP:9663"/>
        <dbReference type="Rhea" id="RHEA-COMP:9680"/>
        <dbReference type="ChEBI" id="CHEBI:15378"/>
        <dbReference type="ChEBI" id="CHEBI:57501"/>
        <dbReference type="ChEBI" id="CHEBI:57783"/>
        <dbReference type="ChEBI" id="CHEBI:58349"/>
        <dbReference type="ChEBI" id="CHEBI:78442"/>
        <dbReference type="ChEBI" id="CHEBI:78520"/>
        <dbReference type="EC" id="1.2.1.70"/>
    </reaction>
</comment>
<dbReference type="Gene3D" id="3.40.50.720">
    <property type="entry name" value="NAD(P)-binding Rossmann-like Domain"/>
    <property type="match status" value="1"/>
</dbReference>
<dbReference type="UniPathway" id="UPA00251">
    <property type="reaction ID" value="UER00316"/>
</dbReference>
<evidence type="ECO:0000256" key="1">
    <source>
        <dbReference type="ARBA" id="ARBA00005059"/>
    </source>
</evidence>
<evidence type="ECO:0000256" key="11">
    <source>
        <dbReference type="PIRSR" id="PIRSR000445-2"/>
    </source>
</evidence>
<dbReference type="SUPFAM" id="SSF69075">
    <property type="entry name" value="Glutamyl tRNA-reductase dimerization domain"/>
    <property type="match status" value="1"/>
</dbReference>
<accession>A0A7V5NZP5</accession>
<evidence type="ECO:0000256" key="12">
    <source>
        <dbReference type="PIRSR" id="PIRSR000445-3"/>
    </source>
</evidence>
<comment type="function">
    <text evidence="9">Catalyzes the NADPH-dependent reduction of glutamyl-tRNA(Glu) to glutamate 1-semialdehyde (GSA).</text>
</comment>
<reference evidence="18" key="1">
    <citation type="journal article" date="2020" name="mSystems">
        <title>Genome- and Community-Level Interaction Insights into Carbon Utilization and Element Cycling Functions of Hydrothermarchaeota in Hydrothermal Sediment.</title>
        <authorList>
            <person name="Zhou Z."/>
            <person name="Liu Y."/>
            <person name="Xu W."/>
            <person name="Pan J."/>
            <person name="Luo Z.H."/>
            <person name="Li M."/>
        </authorList>
    </citation>
    <scope>NUCLEOTIDE SEQUENCE [LARGE SCALE GENOMIC DNA]</scope>
    <source>
        <strain evidence="18">HyVt-533</strain>
    </source>
</reference>
<comment type="domain">
    <text evidence="9">Possesses an unusual extended V-shaped dimeric structure with each monomer consisting of three distinct domains arranged along a curved 'spinal' alpha-helix. The N-terminal catalytic domain specifically recognizes the glutamate moiety of the substrate. The second domain is the NADPH-binding domain, and the third C-terminal domain is responsible for dimerization.</text>
</comment>
<dbReference type="NCBIfam" id="TIGR01035">
    <property type="entry name" value="hemA"/>
    <property type="match status" value="1"/>
</dbReference>
<sequence length="449" mass="50934">MSNGTVKDHLILIGLNHRTAPVEVREKLSFAGRDLDPLNLFLAIPVVREVLFLSTCNRVELLLVSREPETAVELSKKAWGEANDIEVSLFEKHLYYFRNEEAVRHLFRVAAGLDSMVLGEPQILGQLKEAYRRAAERRATGVILNRLLHKAFSVAKRIRSETGIGSHAVSVSYAAVELAKKIFGNLSGKQAMLIGAGEMAELAAQHLLNQGVSKLIVANRTLSRAIELAKQFRGEAISLEEIEDYLLKVDIVISSTGAPHYVLSAAQIKKLMRPRKMRPIFFIDIAVPRDIDPEANEIENVFLYDIDDLKAVVEENLAYRRKEALRAERIIEEEVLKFKAWLEQLKVYPTIVALRRKAEEIRRRELEKTLAHLKTKLPPEDREALEVMTKSLVNKLLHDPIIYLKNRYHRDGQQVVDFTRKVFNLDGEAPLEASPPESIITELEKAPKH</sequence>
<feature type="binding site" evidence="9 12">
    <location>
        <begin position="195"/>
        <end position="200"/>
    </location>
    <ligand>
        <name>NADP(+)</name>
        <dbReference type="ChEBI" id="CHEBI:58349"/>
    </ligand>
</feature>
<comment type="miscellaneous">
    <text evidence="9">During catalysis, the active site Cys acts as a nucleophile attacking the alpha-carbonyl group of tRNA-bound glutamate with the formation of a thioester intermediate between enzyme and glutamate, and the concomitant release of tRNA(Glu). The thioester intermediate is finally reduced by direct hydride transfer from NADPH, to form the product GSA.</text>
</comment>
<dbReference type="GO" id="GO:0008883">
    <property type="term" value="F:glutamyl-tRNA reductase activity"/>
    <property type="evidence" value="ECO:0007669"/>
    <property type="project" value="UniProtKB-UniRule"/>
</dbReference>
<protein>
    <recommendedName>
        <fullName evidence="8 9">Glutamyl-tRNA reductase</fullName>
        <shortName evidence="9">GluTR</shortName>
        <ecNumber evidence="3 9">1.2.1.70</ecNumber>
    </recommendedName>
</protein>
<dbReference type="InterPro" id="IPR000343">
    <property type="entry name" value="4pyrrol_synth_GluRdtase"/>
</dbReference>
<evidence type="ECO:0000256" key="9">
    <source>
        <dbReference type="HAMAP-Rule" id="MF_00087"/>
    </source>
</evidence>
<dbReference type="PIRSF" id="PIRSF000445">
    <property type="entry name" value="4pyrrol_synth_GluRdtase"/>
    <property type="match status" value="1"/>
</dbReference>
<dbReference type="HAMAP" id="MF_00087">
    <property type="entry name" value="Glu_tRNA_reductase"/>
    <property type="match status" value="1"/>
</dbReference>
<dbReference type="Pfam" id="PF01488">
    <property type="entry name" value="Shikimate_DH"/>
    <property type="match status" value="1"/>
</dbReference>
<dbReference type="InterPro" id="IPR015896">
    <property type="entry name" value="4pyrrol_synth_GluRdtase_dimer"/>
</dbReference>
<dbReference type="EC" id="1.2.1.70" evidence="3 9"/>
<feature type="site" description="Important for activity" evidence="9 13">
    <location>
        <position position="105"/>
    </location>
</feature>
<comment type="subunit">
    <text evidence="9">Homodimer.</text>
</comment>
<evidence type="ECO:0000256" key="14">
    <source>
        <dbReference type="RuleBase" id="RU000584"/>
    </source>
</evidence>
<dbReference type="GO" id="GO:0050661">
    <property type="term" value="F:NADP binding"/>
    <property type="evidence" value="ECO:0007669"/>
    <property type="project" value="InterPro"/>
</dbReference>
<feature type="binding site" evidence="9 11">
    <location>
        <position position="126"/>
    </location>
    <ligand>
        <name>substrate</name>
    </ligand>
</feature>
<evidence type="ECO:0000256" key="3">
    <source>
        <dbReference type="ARBA" id="ARBA00012970"/>
    </source>
</evidence>
<dbReference type="EMBL" id="DROK01000146">
    <property type="protein sequence ID" value="HHI97183.1"/>
    <property type="molecule type" value="Genomic_DNA"/>
</dbReference>
<comment type="pathway">
    <text evidence="1 9 14">Porphyrin-containing compound metabolism; protoporphyrin-IX biosynthesis; 5-aminolevulinate from L-glutamyl-tRNA(Glu): step 1/2.</text>
</comment>
<evidence type="ECO:0000256" key="4">
    <source>
        <dbReference type="ARBA" id="ARBA00022857"/>
    </source>
</evidence>
<dbReference type="PANTHER" id="PTHR43013:SF1">
    <property type="entry name" value="GLUTAMYL-TRNA REDUCTASE"/>
    <property type="match status" value="1"/>
</dbReference>
<dbReference type="AlphaFoldDB" id="A0A7V5NZP5"/>
<gene>
    <name evidence="9" type="primary">hemA</name>
    <name evidence="18" type="ORF">ENJ96_04960</name>
</gene>
<dbReference type="PROSITE" id="PS00747">
    <property type="entry name" value="GLUTR"/>
    <property type="match status" value="1"/>
</dbReference>
<evidence type="ECO:0000256" key="6">
    <source>
        <dbReference type="ARBA" id="ARBA00023244"/>
    </source>
</evidence>
<dbReference type="Gene3D" id="3.30.460.30">
    <property type="entry name" value="Glutamyl-tRNA reductase, N-terminal domain"/>
    <property type="match status" value="1"/>
</dbReference>
<dbReference type="InterPro" id="IPR036343">
    <property type="entry name" value="GluRdtase_N_sf"/>
</dbReference>
<dbReference type="InterPro" id="IPR006151">
    <property type="entry name" value="Shikm_DH/Glu-tRNA_Rdtase"/>
</dbReference>
<feature type="binding site" evidence="9 11">
    <location>
        <begin position="55"/>
        <end position="58"/>
    </location>
    <ligand>
        <name>substrate</name>
    </ligand>
</feature>
<dbReference type="Pfam" id="PF00745">
    <property type="entry name" value="GlutR_dimer"/>
    <property type="match status" value="1"/>
</dbReference>
<organism evidence="18">
    <name type="scientific">Thermodesulfatator atlanticus</name>
    <dbReference type="NCBI Taxonomy" id="501497"/>
    <lineage>
        <taxon>Bacteria</taxon>
        <taxon>Pseudomonadati</taxon>
        <taxon>Thermodesulfobacteriota</taxon>
        <taxon>Thermodesulfobacteria</taxon>
        <taxon>Thermodesulfobacteriales</taxon>
        <taxon>Thermodesulfatatoraceae</taxon>
        <taxon>Thermodesulfatator</taxon>
    </lineage>
</organism>
<feature type="active site" description="Nucleophile" evidence="9 10">
    <location>
        <position position="56"/>
    </location>
</feature>
<evidence type="ECO:0000256" key="8">
    <source>
        <dbReference type="ARBA" id="ARBA00068659"/>
    </source>
</evidence>
<dbReference type="CDD" id="cd05213">
    <property type="entry name" value="NAD_bind_Glutamyl_tRNA_reduct"/>
    <property type="match status" value="1"/>
</dbReference>
<evidence type="ECO:0000256" key="5">
    <source>
        <dbReference type="ARBA" id="ARBA00023002"/>
    </source>
</evidence>
<evidence type="ECO:0000259" key="15">
    <source>
        <dbReference type="Pfam" id="PF00745"/>
    </source>
</evidence>
<keyword evidence="5 9" id="KW-0560">Oxidoreductase</keyword>
<feature type="domain" description="Glutamyl-tRNA reductase N-terminal" evidence="17">
    <location>
        <begin position="13"/>
        <end position="162"/>
    </location>
</feature>
<feature type="domain" description="Quinate/shikimate 5-dehydrogenase/glutamyl-tRNA reductase" evidence="16">
    <location>
        <begin position="177"/>
        <end position="312"/>
    </location>
</feature>
<feature type="binding site" evidence="9 11">
    <location>
        <begin position="120"/>
        <end position="122"/>
    </location>
    <ligand>
        <name>substrate</name>
    </ligand>
</feature>
<dbReference type="SUPFAM" id="SSF69742">
    <property type="entry name" value="Glutamyl tRNA-reductase catalytic, N-terminal domain"/>
    <property type="match status" value="1"/>
</dbReference>
<keyword evidence="6 9" id="KW-0627">Porphyrin biosynthesis</keyword>
<evidence type="ECO:0000256" key="7">
    <source>
        <dbReference type="ARBA" id="ARBA00047464"/>
    </source>
</evidence>